<sequence length="202" mass="23333">MKPIWARIKRDHQRAGRFGYRLFAFATWIPVVSMFNHYVGELAWISGPSMYPFLNAEKDQTTRNDVVIKYKFNAPYGLRRGMIVTFWCAIDDLVSRWQVLRPHSADSGSRNPYDPEVEAVKRIVGLEGDIIRTRSPYPSPTVRVPMGHVWVEGDGGKRLSRDSNDYGPISTNLITGKVTHIVWPLHRFGRVQWWDYAGNIRN</sequence>
<dbReference type="AlphaFoldDB" id="A0AAX6M859"/>
<keyword evidence="6" id="KW-0999">Mitochondrion inner membrane</keyword>
<dbReference type="Proteomes" id="UP001369815">
    <property type="component" value="Unassembled WGS sequence"/>
</dbReference>
<evidence type="ECO:0000313" key="14">
    <source>
        <dbReference type="Proteomes" id="UP001369815"/>
    </source>
</evidence>
<evidence type="ECO:0000256" key="11">
    <source>
        <dbReference type="PIRSR" id="PIRSR600223-1"/>
    </source>
</evidence>
<evidence type="ECO:0000256" key="9">
    <source>
        <dbReference type="ARBA" id="ARBA00023128"/>
    </source>
</evidence>
<keyword evidence="5 12" id="KW-0812">Transmembrane</keyword>
<keyword evidence="14" id="KW-1185">Reference proteome</keyword>
<dbReference type="EMBL" id="JBANMG010000010">
    <property type="protein sequence ID" value="KAK6948567.1"/>
    <property type="molecule type" value="Genomic_DNA"/>
</dbReference>
<evidence type="ECO:0000256" key="7">
    <source>
        <dbReference type="ARBA" id="ARBA00022801"/>
    </source>
</evidence>
<dbReference type="PANTHER" id="PTHR46041">
    <property type="entry name" value="MITOCHONDRIAL INNER MEMBRANE PROTEASE SUBUNIT 2"/>
    <property type="match status" value="1"/>
</dbReference>
<dbReference type="PRINTS" id="PR00727">
    <property type="entry name" value="LEADERPTASE"/>
</dbReference>
<dbReference type="InterPro" id="IPR036286">
    <property type="entry name" value="LexA/Signal_pep-like_sf"/>
</dbReference>
<dbReference type="GO" id="GO:0004252">
    <property type="term" value="F:serine-type endopeptidase activity"/>
    <property type="evidence" value="ECO:0007669"/>
    <property type="project" value="InterPro"/>
</dbReference>
<dbReference type="InterPro" id="IPR037730">
    <property type="entry name" value="IMP2"/>
</dbReference>
<feature type="transmembrane region" description="Helical" evidence="12">
    <location>
        <begin position="20"/>
        <end position="39"/>
    </location>
</feature>
<dbReference type="GO" id="GO:0042720">
    <property type="term" value="C:mitochondrial inner membrane peptidase complex"/>
    <property type="evidence" value="ECO:0007669"/>
    <property type="project" value="InterPro"/>
</dbReference>
<evidence type="ECO:0000313" key="13">
    <source>
        <dbReference type="EMBL" id="KAK6948567.1"/>
    </source>
</evidence>
<evidence type="ECO:0000256" key="5">
    <source>
        <dbReference type="ARBA" id="ARBA00022692"/>
    </source>
</evidence>
<dbReference type="SUPFAM" id="SSF51306">
    <property type="entry name" value="LexA/Signal peptidase"/>
    <property type="match status" value="1"/>
</dbReference>
<keyword evidence="8 12" id="KW-1133">Transmembrane helix</keyword>
<reference evidence="13 14" key="1">
    <citation type="journal article" date="2024" name="Front Chem Biol">
        <title>Unveiling the potential of Daldinia eschscholtzii MFLUCC 19-0629 through bioactivity and bioinformatics studies for enhanced sustainable agriculture production.</title>
        <authorList>
            <person name="Brooks S."/>
            <person name="Weaver J.A."/>
            <person name="Klomchit A."/>
            <person name="Alharthi S.A."/>
            <person name="Onlamun T."/>
            <person name="Nurani R."/>
            <person name="Vong T.K."/>
            <person name="Alberti F."/>
            <person name="Greco C."/>
        </authorList>
    </citation>
    <scope>NUCLEOTIDE SEQUENCE [LARGE SCALE GENOMIC DNA]</scope>
    <source>
        <strain evidence="13">MFLUCC 19-0629</strain>
    </source>
</reference>
<evidence type="ECO:0000256" key="4">
    <source>
        <dbReference type="ARBA" id="ARBA00022670"/>
    </source>
</evidence>
<comment type="similarity">
    <text evidence="2">Belongs to the peptidase S26 family. IMP2 subfamily.</text>
</comment>
<dbReference type="Gene3D" id="2.10.109.10">
    <property type="entry name" value="Umud Fragment, subunit A"/>
    <property type="match status" value="1"/>
</dbReference>
<dbReference type="GO" id="GO:0006627">
    <property type="term" value="P:protein processing involved in protein targeting to mitochondrion"/>
    <property type="evidence" value="ECO:0007669"/>
    <property type="project" value="InterPro"/>
</dbReference>
<protein>
    <recommendedName>
        <fullName evidence="3">Mitochondrial inner membrane protease subunit 2</fullName>
    </recommendedName>
</protein>
<evidence type="ECO:0000256" key="8">
    <source>
        <dbReference type="ARBA" id="ARBA00022989"/>
    </source>
</evidence>
<evidence type="ECO:0000256" key="1">
    <source>
        <dbReference type="ARBA" id="ARBA00004434"/>
    </source>
</evidence>
<dbReference type="PANTHER" id="PTHR46041:SF2">
    <property type="entry name" value="MITOCHONDRIAL INNER MEMBRANE PROTEASE SUBUNIT 2"/>
    <property type="match status" value="1"/>
</dbReference>
<keyword evidence="4" id="KW-0645">Protease</keyword>
<evidence type="ECO:0000256" key="6">
    <source>
        <dbReference type="ARBA" id="ARBA00022792"/>
    </source>
</evidence>
<accession>A0AAX6M859</accession>
<evidence type="ECO:0000256" key="3">
    <source>
        <dbReference type="ARBA" id="ARBA00013650"/>
    </source>
</evidence>
<proteinExistence type="inferred from homology"/>
<keyword evidence="9" id="KW-0496">Mitochondrion</keyword>
<comment type="subcellular location">
    <subcellularLocation>
        <location evidence="1">Mitochondrion inner membrane</location>
        <topology evidence="1">Single-pass membrane protein</topology>
    </subcellularLocation>
</comment>
<evidence type="ECO:0000256" key="10">
    <source>
        <dbReference type="ARBA" id="ARBA00023136"/>
    </source>
</evidence>
<comment type="caution">
    <text evidence="13">The sequence shown here is derived from an EMBL/GenBank/DDBJ whole genome shotgun (WGS) entry which is preliminary data.</text>
</comment>
<name>A0AAX6M859_9PEZI</name>
<feature type="active site" evidence="11">
    <location>
        <position position="121"/>
    </location>
</feature>
<evidence type="ECO:0000256" key="12">
    <source>
        <dbReference type="SAM" id="Phobius"/>
    </source>
</evidence>
<dbReference type="InterPro" id="IPR019533">
    <property type="entry name" value="Peptidase_S26"/>
</dbReference>
<evidence type="ECO:0000256" key="2">
    <source>
        <dbReference type="ARBA" id="ARBA00007066"/>
    </source>
</evidence>
<gene>
    <name evidence="13" type="ORF">Daesc_010337</name>
</gene>
<feature type="active site" evidence="11">
    <location>
        <position position="49"/>
    </location>
</feature>
<dbReference type="InterPro" id="IPR000223">
    <property type="entry name" value="Pept_S26A_signal_pept_1"/>
</dbReference>
<keyword evidence="10 12" id="KW-0472">Membrane</keyword>
<dbReference type="GO" id="GO:0006465">
    <property type="term" value="P:signal peptide processing"/>
    <property type="evidence" value="ECO:0007669"/>
    <property type="project" value="InterPro"/>
</dbReference>
<organism evidence="13 14">
    <name type="scientific">Daldinia eschscholtzii</name>
    <dbReference type="NCBI Taxonomy" id="292717"/>
    <lineage>
        <taxon>Eukaryota</taxon>
        <taxon>Fungi</taxon>
        <taxon>Dikarya</taxon>
        <taxon>Ascomycota</taxon>
        <taxon>Pezizomycotina</taxon>
        <taxon>Sordariomycetes</taxon>
        <taxon>Xylariomycetidae</taxon>
        <taxon>Xylariales</taxon>
        <taxon>Hypoxylaceae</taxon>
        <taxon>Daldinia</taxon>
    </lineage>
</organism>
<dbReference type="CDD" id="cd06530">
    <property type="entry name" value="S26_SPase_I"/>
    <property type="match status" value="1"/>
</dbReference>
<keyword evidence="7" id="KW-0378">Hydrolase</keyword>